<sequence>MQPWPWYGEHGTAAWSGRVVRCFDGKDPTRRYSPSWSARLGRWGASGEDDRQRCDLTPDELRELNSHVLDVLEVALC</sequence>
<reference evidence="1 2" key="1">
    <citation type="submission" date="2020-08" db="EMBL/GenBank/DDBJ databases">
        <title>Aquariorum lacteus gen. nov., sp. nov., a new member of the family Comamonadaceae, isolated from freshwater aquarium.</title>
        <authorList>
            <person name="Chun S.-J."/>
        </authorList>
    </citation>
    <scope>NUCLEOTIDE SEQUENCE [LARGE SCALE GENOMIC DNA]</scope>
    <source>
        <strain evidence="1 2">SJAQ100</strain>
    </source>
</reference>
<accession>A0A839HGN4</accession>
<name>A0A839HGN4_9BURK</name>
<organism evidence="1 2">
    <name type="scientific">Aquariibacter albus</name>
    <dbReference type="NCBI Taxonomy" id="2759899"/>
    <lineage>
        <taxon>Bacteria</taxon>
        <taxon>Pseudomonadati</taxon>
        <taxon>Pseudomonadota</taxon>
        <taxon>Betaproteobacteria</taxon>
        <taxon>Burkholderiales</taxon>
        <taxon>Sphaerotilaceae</taxon>
        <taxon>Aquariibacter</taxon>
    </lineage>
</organism>
<dbReference type="RefSeq" id="WP_182662296.1">
    <property type="nucleotide sequence ID" value="NZ_JACIVI010000001.1"/>
</dbReference>
<evidence type="ECO:0000313" key="1">
    <source>
        <dbReference type="EMBL" id="MBB1161477.1"/>
    </source>
</evidence>
<dbReference type="AlphaFoldDB" id="A0A839HGN4"/>
<dbReference type="Proteomes" id="UP000586093">
    <property type="component" value="Unassembled WGS sequence"/>
</dbReference>
<proteinExistence type="predicted"/>
<comment type="caution">
    <text evidence="1">The sequence shown here is derived from an EMBL/GenBank/DDBJ whole genome shotgun (WGS) entry which is preliminary data.</text>
</comment>
<gene>
    <name evidence="1" type="ORF">H4F90_05730</name>
</gene>
<evidence type="ECO:0000313" key="2">
    <source>
        <dbReference type="Proteomes" id="UP000586093"/>
    </source>
</evidence>
<keyword evidence="2" id="KW-1185">Reference proteome</keyword>
<protein>
    <submittedName>
        <fullName evidence="1">Uncharacterized protein</fullName>
    </submittedName>
</protein>
<dbReference type="EMBL" id="JACIVI010000001">
    <property type="protein sequence ID" value="MBB1161477.1"/>
    <property type="molecule type" value="Genomic_DNA"/>
</dbReference>